<name>A0A8H3FTY5_9LECA</name>
<accession>A0A8H3FTY5</accession>
<dbReference type="Proteomes" id="UP000664521">
    <property type="component" value="Unassembled WGS sequence"/>
</dbReference>
<evidence type="ECO:0000313" key="2">
    <source>
        <dbReference type="Proteomes" id="UP000664521"/>
    </source>
</evidence>
<reference evidence="1" key="1">
    <citation type="submission" date="2021-03" db="EMBL/GenBank/DDBJ databases">
        <authorList>
            <person name="Tagirdzhanova G."/>
        </authorList>
    </citation>
    <scope>NUCLEOTIDE SEQUENCE</scope>
</reference>
<protein>
    <submittedName>
        <fullName evidence="1">Uncharacterized protein</fullName>
    </submittedName>
</protein>
<comment type="caution">
    <text evidence="1">The sequence shown here is derived from an EMBL/GenBank/DDBJ whole genome shotgun (WGS) entry which is preliminary data.</text>
</comment>
<evidence type="ECO:0000313" key="1">
    <source>
        <dbReference type="EMBL" id="CAF9930634.1"/>
    </source>
</evidence>
<gene>
    <name evidence="1" type="ORF">HETSPECPRED_007676</name>
</gene>
<proteinExistence type="predicted"/>
<sequence length="245" mass="27408">MSSLEDIQKKIEELKQYVTMWERLQGLETINLESLINHKIDSIRDCNQDQSVAGVEKWAQVVKLQQDLRDKSTLVQDSMRKNGLQFEEEPPVEEPPMEEPPVEQSILGIWGKVPHLYEVASVETLGSGHNSLLPKTGAKNYLVLHSQKPLYCALVRDYDLDDGGPGRSTHLEEGFSWSGFYVGAVSNVSWETSHVTVNVTFGVAGDINAPYTSRLNLVFRGAKAAEGWMSDLRILTEGHFTYGEG</sequence>
<organism evidence="1 2">
    <name type="scientific">Heterodermia speciosa</name>
    <dbReference type="NCBI Taxonomy" id="116794"/>
    <lineage>
        <taxon>Eukaryota</taxon>
        <taxon>Fungi</taxon>
        <taxon>Dikarya</taxon>
        <taxon>Ascomycota</taxon>
        <taxon>Pezizomycotina</taxon>
        <taxon>Lecanoromycetes</taxon>
        <taxon>OSLEUM clade</taxon>
        <taxon>Lecanoromycetidae</taxon>
        <taxon>Caliciales</taxon>
        <taxon>Physciaceae</taxon>
        <taxon>Heterodermia</taxon>
    </lineage>
</organism>
<dbReference type="AlphaFoldDB" id="A0A8H3FTY5"/>
<dbReference type="EMBL" id="CAJPDS010000056">
    <property type="protein sequence ID" value="CAF9930634.1"/>
    <property type="molecule type" value="Genomic_DNA"/>
</dbReference>
<keyword evidence="2" id="KW-1185">Reference proteome</keyword>